<dbReference type="AlphaFoldDB" id="C3ZNH7"/>
<dbReference type="EMBL" id="GG666651">
    <property type="protein sequence ID" value="EEN45930.1"/>
    <property type="molecule type" value="Genomic_DNA"/>
</dbReference>
<evidence type="ECO:0000259" key="2">
    <source>
        <dbReference type="PROSITE" id="PS50022"/>
    </source>
</evidence>
<feature type="domain" description="F5/8 type C" evidence="2">
    <location>
        <begin position="151"/>
        <end position="205"/>
    </location>
</feature>
<dbReference type="InterPro" id="IPR008979">
    <property type="entry name" value="Galactose-bd-like_sf"/>
</dbReference>
<evidence type="ECO:0000313" key="3">
    <source>
        <dbReference type="EMBL" id="EEN45930.1"/>
    </source>
</evidence>
<accession>C3ZNH7</accession>
<feature type="chain" id="PRO_5002934830" description="F5/8 type C domain-containing protein" evidence="1">
    <location>
        <begin position="22"/>
        <end position="217"/>
    </location>
</feature>
<proteinExistence type="predicted"/>
<evidence type="ECO:0000256" key="1">
    <source>
        <dbReference type="SAM" id="SignalP"/>
    </source>
</evidence>
<reference evidence="3" key="1">
    <citation type="journal article" date="2008" name="Nature">
        <title>The amphioxus genome and the evolution of the chordate karyotype.</title>
        <authorList>
            <consortium name="US DOE Joint Genome Institute (JGI-PGF)"/>
            <person name="Putnam N.H."/>
            <person name="Butts T."/>
            <person name="Ferrier D.E.K."/>
            <person name="Furlong R.F."/>
            <person name="Hellsten U."/>
            <person name="Kawashima T."/>
            <person name="Robinson-Rechavi M."/>
            <person name="Shoguchi E."/>
            <person name="Terry A."/>
            <person name="Yu J.-K."/>
            <person name="Benito-Gutierrez E.L."/>
            <person name="Dubchak I."/>
            <person name="Garcia-Fernandez J."/>
            <person name="Gibson-Brown J.J."/>
            <person name="Grigoriev I.V."/>
            <person name="Horton A.C."/>
            <person name="de Jong P.J."/>
            <person name="Jurka J."/>
            <person name="Kapitonov V.V."/>
            <person name="Kohara Y."/>
            <person name="Kuroki Y."/>
            <person name="Lindquist E."/>
            <person name="Lucas S."/>
            <person name="Osoegawa K."/>
            <person name="Pennacchio L.A."/>
            <person name="Salamov A.A."/>
            <person name="Satou Y."/>
            <person name="Sauka-Spengler T."/>
            <person name="Schmutz J."/>
            <person name="Shin-I T."/>
            <person name="Toyoda A."/>
            <person name="Bronner-Fraser M."/>
            <person name="Fujiyama A."/>
            <person name="Holland L.Z."/>
            <person name="Holland P.W.H."/>
            <person name="Satoh N."/>
            <person name="Rokhsar D.S."/>
        </authorList>
    </citation>
    <scope>NUCLEOTIDE SEQUENCE [LARGE SCALE GENOMIC DNA]</scope>
    <source>
        <strain evidence="3">S238N-H82</strain>
        <tissue evidence="3">Testes</tissue>
    </source>
</reference>
<name>C3ZNH7_BRAFL</name>
<sequence>MLLVRLLSVGTLFISLTLIKAQQEYLTTLDEWEFYKVKVTGVMSNVNVKNTCLATGMRYPCVWSGSGSCTRYWTSDCITLNTNGVGCNNLRAISKTLCGSTDAHLCQRLDDVFVYFPKHRRNHSAWGVDYNTSRYLWGSEYKDMYALCAGCRNHLGMESGAIPDWNITASSEWKRGRASDGRLNGVNGYGAWVAAINIVGQWLQVGRKEMRKEIMNE</sequence>
<keyword evidence="1" id="KW-0732">Signal</keyword>
<organism>
    <name type="scientific">Branchiostoma floridae</name>
    <name type="common">Florida lancelet</name>
    <name type="synonym">Amphioxus</name>
    <dbReference type="NCBI Taxonomy" id="7739"/>
    <lineage>
        <taxon>Eukaryota</taxon>
        <taxon>Metazoa</taxon>
        <taxon>Chordata</taxon>
        <taxon>Cephalochordata</taxon>
        <taxon>Leptocardii</taxon>
        <taxon>Amphioxiformes</taxon>
        <taxon>Branchiostomatidae</taxon>
        <taxon>Branchiostoma</taxon>
    </lineage>
</organism>
<feature type="signal peptide" evidence="1">
    <location>
        <begin position="1"/>
        <end position="21"/>
    </location>
</feature>
<protein>
    <recommendedName>
        <fullName evidence="2">F5/8 type C domain-containing protein</fullName>
    </recommendedName>
</protein>
<dbReference type="PROSITE" id="PS50022">
    <property type="entry name" value="FA58C_3"/>
    <property type="match status" value="1"/>
</dbReference>
<gene>
    <name evidence="3" type="ORF">BRAFLDRAFT_81952</name>
</gene>
<dbReference type="InParanoid" id="C3ZNH7"/>
<dbReference type="SUPFAM" id="SSF49785">
    <property type="entry name" value="Galactose-binding domain-like"/>
    <property type="match status" value="1"/>
</dbReference>
<dbReference type="Gene3D" id="2.60.120.260">
    <property type="entry name" value="Galactose-binding domain-like"/>
    <property type="match status" value="1"/>
</dbReference>
<dbReference type="InterPro" id="IPR000421">
    <property type="entry name" value="FA58C"/>
</dbReference>